<feature type="signal peptide" evidence="1">
    <location>
        <begin position="1"/>
        <end position="21"/>
    </location>
</feature>
<keyword evidence="4" id="KW-1185">Reference proteome</keyword>
<evidence type="ECO:0000256" key="1">
    <source>
        <dbReference type="SAM" id="SignalP"/>
    </source>
</evidence>
<dbReference type="Pfam" id="PF13100">
    <property type="entry name" value="OstA_2"/>
    <property type="match status" value="1"/>
</dbReference>
<feature type="chain" id="PRO_5016316020" description="Organic solvent tolerance-like N-terminal domain-containing protein" evidence="1">
    <location>
        <begin position="22"/>
        <end position="307"/>
    </location>
</feature>
<evidence type="ECO:0000313" key="4">
    <source>
        <dbReference type="Proteomes" id="UP000246278"/>
    </source>
</evidence>
<dbReference type="Gene3D" id="2.60.450.10">
    <property type="entry name" value="Lipopolysaccharide (LPS) transport protein A like domain"/>
    <property type="match status" value="1"/>
</dbReference>
<accession>A0A317T7M7</accession>
<dbReference type="InterPro" id="IPR005653">
    <property type="entry name" value="OstA-like_N"/>
</dbReference>
<reference evidence="4" key="1">
    <citation type="submission" date="2017-10" db="EMBL/GenBank/DDBJ databases">
        <authorList>
            <person name="Gaisin V.A."/>
            <person name="Rysina M.S."/>
            <person name="Grouzdev D.S."/>
        </authorList>
    </citation>
    <scope>NUCLEOTIDE SEQUENCE [LARGE SCALE GENOMIC DNA]</scope>
    <source>
        <strain evidence="4">V1</strain>
    </source>
</reference>
<dbReference type="AlphaFoldDB" id="A0A317T7M7"/>
<keyword evidence="1" id="KW-0732">Signal</keyword>
<sequence length="307" mass="34507">MKGTKTLALVLLCLLLFQANDSILKLNHNTALAEKKKIILQQADKLQGGKKRSPTGRVEEVRSVSGNVVFVQENLLLTCDKATEFLESGIVQLRGNIFMTDRKLEVYCDDALYYPDTGIAELENNVKGRLLQNNLITKSERARIDNPSNQISIYKNAIAWQGERQLSGDSIAVQLRELNKKKNIEKITVIGKAFLAARDTLDPSRQLYNQLSGKTMYIELDDQETVTGVQVDSQARSLYHTYDEDQTPTGINYSSGNRIVMSFTDGQLDRIAVSGNVEGKQYPNKLRGSRKVDLPGFRLRYDEKPAF</sequence>
<name>A0A317T7M7_9CHLB</name>
<dbReference type="Proteomes" id="UP000246278">
    <property type="component" value="Unassembled WGS sequence"/>
</dbReference>
<feature type="domain" description="Organic solvent tolerance-like N-terminal" evidence="2">
    <location>
        <begin position="35"/>
        <end position="139"/>
    </location>
</feature>
<dbReference type="EMBL" id="PDNZ01000003">
    <property type="protein sequence ID" value="PWW82528.1"/>
    <property type="molecule type" value="Genomic_DNA"/>
</dbReference>
<dbReference type="OrthoDB" id="596887at2"/>
<proteinExistence type="predicted"/>
<comment type="caution">
    <text evidence="3">The sequence shown here is derived from an EMBL/GenBank/DDBJ whole genome shotgun (WGS) entry which is preliminary data.</text>
</comment>
<dbReference type="RefSeq" id="WP_110023005.1">
    <property type="nucleotide sequence ID" value="NZ_PDNZ01000003.1"/>
</dbReference>
<gene>
    <name evidence="3" type="ORF">CR164_05970</name>
</gene>
<evidence type="ECO:0000313" key="3">
    <source>
        <dbReference type="EMBL" id="PWW82528.1"/>
    </source>
</evidence>
<organism evidence="3 4">
    <name type="scientific">Prosthecochloris marina</name>
    <dbReference type="NCBI Taxonomy" id="2017681"/>
    <lineage>
        <taxon>Bacteria</taxon>
        <taxon>Pseudomonadati</taxon>
        <taxon>Chlorobiota</taxon>
        <taxon>Chlorobiia</taxon>
        <taxon>Chlorobiales</taxon>
        <taxon>Chlorobiaceae</taxon>
        <taxon>Prosthecochloris</taxon>
    </lineage>
</organism>
<evidence type="ECO:0000259" key="2">
    <source>
        <dbReference type="Pfam" id="PF13100"/>
    </source>
</evidence>
<protein>
    <recommendedName>
        <fullName evidence="2">Organic solvent tolerance-like N-terminal domain-containing protein</fullName>
    </recommendedName>
</protein>